<dbReference type="GO" id="GO:0006508">
    <property type="term" value="P:proteolysis"/>
    <property type="evidence" value="ECO:0007669"/>
    <property type="project" value="UniProtKB-KW"/>
</dbReference>
<comment type="cofactor">
    <cofactor evidence="4">
        <name>Zn(2+)</name>
        <dbReference type="ChEBI" id="CHEBI:29105"/>
    </cofactor>
    <text evidence="4">Binds 1 zinc ion per subunit.</text>
</comment>
<evidence type="ECO:0000256" key="3">
    <source>
        <dbReference type="PROSITE-ProRule" id="PRU01211"/>
    </source>
</evidence>
<dbReference type="PROSITE" id="PS51864">
    <property type="entry name" value="ASTACIN"/>
    <property type="match status" value="1"/>
</dbReference>
<keyword evidence="2" id="KW-1015">Disulfide bond</keyword>
<protein>
    <recommendedName>
        <fullName evidence="4">Metalloendopeptidase</fullName>
        <ecNumber evidence="4">3.4.24.-</ecNumber>
    </recommendedName>
</protein>
<evidence type="ECO:0000256" key="2">
    <source>
        <dbReference type="ARBA" id="ARBA00023157"/>
    </source>
</evidence>
<evidence type="ECO:0000256" key="1">
    <source>
        <dbReference type="ARBA" id="ARBA00022536"/>
    </source>
</evidence>
<dbReference type="GO" id="GO:0008270">
    <property type="term" value="F:zinc ion binding"/>
    <property type="evidence" value="ECO:0007669"/>
    <property type="project" value="InterPro"/>
</dbReference>
<dbReference type="Proteomes" id="UP000035680">
    <property type="component" value="Unassembled WGS sequence"/>
</dbReference>
<dbReference type="PRINTS" id="PR00480">
    <property type="entry name" value="ASTACIN"/>
</dbReference>
<dbReference type="SUPFAM" id="SSF49854">
    <property type="entry name" value="Spermadhesin, CUB domain"/>
    <property type="match status" value="1"/>
</dbReference>
<keyword evidence="6" id="KW-1185">Reference proteome</keyword>
<dbReference type="SMART" id="SM00235">
    <property type="entry name" value="ZnMc"/>
    <property type="match status" value="1"/>
</dbReference>
<sequence length="384" mass="45650">MLLIYTNLIFIIIHNLILNKYGIEGYYEYESGITTTINSKEFKWSSTFRYFIDRSLDSDKIRKALKLIEKMTCLNFYEEIWFINGNRGFNYMKDYSRCSLKYNKWNKKKYYENTIYLSPFCQHRIGSIQQLTLKMLGIYDVHNRPDRDKYIKIMFPNIEKKYKKYFTKVNTSEPLFNTTFDYGSALHYNVDIYSNSRIPIVISKKKYYSNMLGQQRLLCFNDYKLLNGYYCYENCKDMDNFCLNAGYLHPRNCTKCICPENFHGTSCEKVKHLHEDHCGDTNLSASESSKELIIRKDKTCNYYIKSKINSKIEITIVELNLVDSKPCHYEMGLQIKYLKDKGNTGLCLCDKYSNITLISEDNTVFIQYNGWTFYDKAVIKFREI</sequence>
<comment type="caution">
    <text evidence="3">Lacks conserved residue(s) required for the propagation of feature annotation.</text>
</comment>
<organism evidence="6 7">
    <name type="scientific">Strongyloides venezuelensis</name>
    <name type="common">Threadworm</name>
    <dbReference type="NCBI Taxonomy" id="75913"/>
    <lineage>
        <taxon>Eukaryota</taxon>
        <taxon>Metazoa</taxon>
        <taxon>Ecdysozoa</taxon>
        <taxon>Nematoda</taxon>
        <taxon>Chromadorea</taxon>
        <taxon>Rhabditida</taxon>
        <taxon>Tylenchina</taxon>
        <taxon>Panagrolaimomorpha</taxon>
        <taxon>Strongyloidoidea</taxon>
        <taxon>Strongyloididae</taxon>
        <taxon>Strongyloides</taxon>
    </lineage>
</organism>
<dbReference type="SUPFAM" id="SSF55486">
    <property type="entry name" value="Metalloproteases ('zincins'), catalytic domain"/>
    <property type="match status" value="1"/>
</dbReference>
<keyword evidence="4" id="KW-0378">Hydrolase</keyword>
<keyword evidence="1" id="KW-0245">EGF-like domain</keyword>
<dbReference type="InterPro" id="IPR006026">
    <property type="entry name" value="Peptidase_Metallo"/>
</dbReference>
<dbReference type="EC" id="3.4.24.-" evidence="4"/>
<evidence type="ECO:0000313" key="6">
    <source>
        <dbReference type="Proteomes" id="UP000035680"/>
    </source>
</evidence>
<keyword evidence="4" id="KW-0645">Protease</keyword>
<dbReference type="PANTHER" id="PTHR10127">
    <property type="entry name" value="DISCOIDIN, CUB, EGF, LAMININ , AND ZINC METALLOPROTEASE DOMAIN CONTAINING"/>
    <property type="match status" value="1"/>
</dbReference>
<keyword evidence="4" id="KW-0862">Zinc</keyword>
<evidence type="ECO:0000256" key="4">
    <source>
        <dbReference type="RuleBase" id="RU361183"/>
    </source>
</evidence>
<keyword evidence="4" id="KW-0482">Metalloprotease</keyword>
<evidence type="ECO:0000259" key="5">
    <source>
        <dbReference type="PROSITE" id="PS51864"/>
    </source>
</evidence>
<keyword evidence="4" id="KW-0479">Metal-binding</keyword>
<evidence type="ECO:0000313" key="7">
    <source>
        <dbReference type="WBParaSite" id="SVE_0276600.1"/>
    </source>
</evidence>
<dbReference type="GO" id="GO:0004222">
    <property type="term" value="F:metalloendopeptidase activity"/>
    <property type="evidence" value="ECO:0007669"/>
    <property type="project" value="UniProtKB-UniRule"/>
</dbReference>
<reference evidence="7" key="2">
    <citation type="submission" date="2015-08" db="UniProtKB">
        <authorList>
            <consortium name="WormBaseParasite"/>
        </authorList>
    </citation>
    <scope>IDENTIFICATION</scope>
</reference>
<dbReference type="AlphaFoldDB" id="A0A0K0F1U0"/>
<feature type="domain" description="Peptidase M12A" evidence="5">
    <location>
        <begin position="31"/>
        <end position="236"/>
    </location>
</feature>
<dbReference type="Pfam" id="PF01400">
    <property type="entry name" value="Astacin"/>
    <property type="match status" value="1"/>
</dbReference>
<proteinExistence type="predicted"/>
<dbReference type="InterPro" id="IPR024079">
    <property type="entry name" value="MetalloPept_cat_dom_sf"/>
</dbReference>
<accession>A0A0K0F1U0</accession>
<reference evidence="6" key="1">
    <citation type="submission" date="2014-07" db="EMBL/GenBank/DDBJ databases">
        <authorList>
            <person name="Martin A.A"/>
            <person name="De Silva N."/>
        </authorList>
    </citation>
    <scope>NUCLEOTIDE SEQUENCE</scope>
</reference>
<name>A0A0K0F1U0_STRVS</name>
<dbReference type="InterPro" id="IPR001506">
    <property type="entry name" value="Peptidase_M12A"/>
</dbReference>
<dbReference type="Gene3D" id="3.40.390.10">
    <property type="entry name" value="Collagenase (Catalytic Domain)"/>
    <property type="match status" value="1"/>
</dbReference>
<dbReference type="WBParaSite" id="SVE_0276600.1">
    <property type="protein sequence ID" value="SVE_0276600.1"/>
    <property type="gene ID" value="SVE_0276600"/>
</dbReference>
<dbReference type="PANTHER" id="PTHR10127:SF802">
    <property type="entry name" value="ZINC METALLOPROTEINASE NAS-10"/>
    <property type="match status" value="1"/>
</dbReference>
<dbReference type="InterPro" id="IPR035914">
    <property type="entry name" value="Sperma_CUB_dom_sf"/>
</dbReference>